<evidence type="ECO:0000256" key="2">
    <source>
        <dbReference type="ARBA" id="ARBA00022723"/>
    </source>
</evidence>
<dbReference type="Proteomes" id="UP000184330">
    <property type="component" value="Unassembled WGS sequence"/>
</dbReference>
<dbReference type="SMART" id="SM00066">
    <property type="entry name" value="GAL4"/>
    <property type="match status" value="1"/>
</dbReference>
<keyword evidence="2" id="KW-0479">Metal-binding</keyword>
<dbReference type="Gene3D" id="4.10.240.10">
    <property type="entry name" value="Zn(2)-C6 fungal-type DNA-binding domain"/>
    <property type="match status" value="1"/>
</dbReference>
<evidence type="ECO:0000259" key="7">
    <source>
        <dbReference type="PROSITE" id="PS50048"/>
    </source>
</evidence>
<dbReference type="EMBL" id="FJOG01000002">
    <property type="protein sequence ID" value="CZR52488.1"/>
    <property type="molecule type" value="Genomic_DNA"/>
</dbReference>
<reference evidence="8 9" key="1">
    <citation type="submission" date="2016-03" db="EMBL/GenBank/DDBJ databases">
        <authorList>
            <person name="Ploux O."/>
        </authorList>
    </citation>
    <scope>NUCLEOTIDE SEQUENCE [LARGE SCALE GENOMIC DNA]</scope>
    <source>
        <strain evidence="8 9">UAMH 11012</strain>
    </source>
</reference>
<dbReference type="Pfam" id="PF04082">
    <property type="entry name" value="Fungal_trans"/>
    <property type="match status" value="1"/>
</dbReference>
<dbReference type="PROSITE" id="PS00463">
    <property type="entry name" value="ZN2_CY6_FUNGAL_1"/>
    <property type="match status" value="1"/>
</dbReference>
<accession>A0A1L7WI87</accession>
<dbReference type="PANTHER" id="PTHR47338:SF20">
    <property type="entry name" value="ZN(II)2CYS6 TRANSCRIPTION FACTOR (EUROFUNG)"/>
    <property type="match status" value="1"/>
</dbReference>
<dbReference type="GO" id="GO:0006351">
    <property type="term" value="P:DNA-templated transcription"/>
    <property type="evidence" value="ECO:0007669"/>
    <property type="project" value="InterPro"/>
</dbReference>
<evidence type="ECO:0000256" key="1">
    <source>
        <dbReference type="ARBA" id="ARBA00004123"/>
    </source>
</evidence>
<sequence>MSSTQTIDDNHCSLQTVHEMTTEQRTSNLPPAGSRLAKQSCQSCKLRKRRCTRELPECRLCIRGRRSCSYQSIHHMENQHLHSEIDPSAAVSEQTLRNDFPVAFFLDPTLFNCCALLATPVCPLPIPPKVEDILGDIHSKKALAAEYFKTANRWMPILSEIRFYGSLINPLPYADPGVTSILLGMKLLLSCPEEANLCSEIYAVAKEFLLRMEMAGHLSIYTVQSAILIAMYEMGHAIFPGAFTTVSTCARYAISLGINGTLPIQGKAWVEQEERNRTWWAILILDRSINLGFRGRHLCTPDPSANSILPVDDDAWNQGVLPENQSQNLLSTPSLKNGRYACLAQAVNLLSQVFRHISSREEALRLDLDNIAQLERTLFALEHLASFEEQERNICYLSSIAICYSSVLLLRTAYLSEPHEALTEEGKELSQHSIRQVLVKTLSHFQRFRDGWGSRDRFPPLALDWLYRTAVAHIFLAYDAKSSEWDKDIGELKEALDFVGQRWRVAITHALDQSGPDLNTLPPAELSASPNAEARSV</sequence>
<keyword evidence="5" id="KW-0539">Nucleus</keyword>
<protein>
    <recommendedName>
        <fullName evidence="7">Zn(2)-C6 fungal-type domain-containing protein</fullName>
    </recommendedName>
</protein>
<dbReference type="AlphaFoldDB" id="A0A1L7WI87"/>
<evidence type="ECO:0000256" key="4">
    <source>
        <dbReference type="ARBA" id="ARBA00023163"/>
    </source>
</evidence>
<name>A0A1L7WI87_9HELO</name>
<dbReference type="SUPFAM" id="SSF57701">
    <property type="entry name" value="Zn2/Cys6 DNA-binding domain"/>
    <property type="match status" value="1"/>
</dbReference>
<evidence type="ECO:0000256" key="6">
    <source>
        <dbReference type="SAM" id="MobiDB-lite"/>
    </source>
</evidence>
<evidence type="ECO:0000256" key="5">
    <source>
        <dbReference type="ARBA" id="ARBA00023242"/>
    </source>
</evidence>
<feature type="domain" description="Zn(2)-C6 fungal-type" evidence="7">
    <location>
        <begin position="40"/>
        <end position="70"/>
    </location>
</feature>
<keyword evidence="9" id="KW-1185">Reference proteome</keyword>
<feature type="region of interest" description="Disordered" evidence="6">
    <location>
        <begin position="516"/>
        <end position="537"/>
    </location>
</feature>
<dbReference type="STRING" id="576137.A0A1L7WI87"/>
<evidence type="ECO:0000313" key="8">
    <source>
        <dbReference type="EMBL" id="CZR52488.1"/>
    </source>
</evidence>
<keyword evidence="4" id="KW-0804">Transcription</keyword>
<proteinExistence type="predicted"/>
<dbReference type="PROSITE" id="PS50048">
    <property type="entry name" value="ZN2_CY6_FUNGAL_2"/>
    <property type="match status" value="1"/>
</dbReference>
<dbReference type="InterPro" id="IPR050815">
    <property type="entry name" value="TF_fung"/>
</dbReference>
<dbReference type="Pfam" id="PF00172">
    <property type="entry name" value="Zn_clus"/>
    <property type="match status" value="1"/>
</dbReference>
<keyword evidence="3" id="KW-0805">Transcription regulation</keyword>
<dbReference type="GO" id="GO:0005634">
    <property type="term" value="C:nucleus"/>
    <property type="evidence" value="ECO:0007669"/>
    <property type="project" value="UniProtKB-SubCell"/>
</dbReference>
<dbReference type="InterPro" id="IPR007219">
    <property type="entry name" value="XnlR_reg_dom"/>
</dbReference>
<dbReference type="GO" id="GO:0000981">
    <property type="term" value="F:DNA-binding transcription factor activity, RNA polymerase II-specific"/>
    <property type="evidence" value="ECO:0007669"/>
    <property type="project" value="InterPro"/>
</dbReference>
<dbReference type="OrthoDB" id="3862662at2759"/>
<dbReference type="GO" id="GO:0003677">
    <property type="term" value="F:DNA binding"/>
    <property type="evidence" value="ECO:0007669"/>
    <property type="project" value="InterPro"/>
</dbReference>
<evidence type="ECO:0000256" key="3">
    <source>
        <dbReference type="ARBA" id="ARBA00023015"/>
    </source>
</evidence>
<dbReference type="PANTHER" id="PTHR47338">
    <property type="entry name" value="ZN(II)2CYS6 TRANSCRIPTION FACTOR (EUROFUNG)-RELATED"/>
    <property type="match status" value="1"/>
</dbReference>
<dbReference type="CDD" id="cd12148">
    <property type="entry name" value="fungal_TF_MHR"/>
    <property type="match status" value="1"/>
</dbReference>
<comment type="subcellular location">
    <subcellularLocation>
        <location evidence="1">Nucleus</location>
    </subcellularLocation>
</comment>
<dbReference type="GO" id="GO:0008270">
    <property type="term" value="F:zinc ion binding"/>
    <property type="evidence" value="ECO:0007669"/>
    <property type="project" value="InterPro"/>
</dbReference>
<evidence type="ECO:0000313" key="9">
    <source>
        <dbReference type="Proteomes" id="UP000184330"/>
    </source>
</evidence>
<dbReference type="InterPro" id="IPR036864">
    <property type="entry name" value="Zn2-C6_fun-type_DNA-bd_sf"/>
</dbReference>
<gene>
    <name evidence="8" type="ORF">PAC_02365</name>
</gene>
<organism evidence="8 9">
    <name type="scientific">Phialocephala subalpina</name>
    <dbReference type="NCBI Taxonomy" id="576137"/>
    <lineage>
        <taxon>Eukaryota</taxon>
        <taxon>Fungi</taxon>
        <taxon>Dikarya</taxon>
        <taxon>Ascomycota</taxon>
        <taxon>Pezizomycotina</taxon>
        <taxon>Leotiomycetes</taxon>
        <taxon>Helotiales</taxon>
        <taxon>Mollisiaceae</taxon>
        <taxon>Phialocephala</taxon>
        <taxon>Phialocephala fortinii species complex</taxon>
    </lineage>
</organism>
<dbReference type="InterPro" id="IPR001138">
    <property type="entry name" value="Zn2Cys6_DnaBD"/>
</dbReference>
<dbReference type="CDD" id="cd00067">
    <property type="entry name" value="GAL4"/>
    <property type="match status" value="1"/>
</dbReference>